<dbReference type="AlphaFoldDB" id="A0A2J6PE74"/>
<evidence type="ECO:0000313" key="2">
    <source>
        <dbReference type="Proteomes" id="UP000235672"/>
    </source>
</evidence>
<organism evidence="1 2">
    <name type="scientific">Hyaloscypha hepaticicola</name>
    <dbReference type="NCBI Taxonomy" id="2082293"/>
    <lineage>
        <taxon>Eukaryota</taxon>
        <taxon>Fungi</taxon>
        <taxon>Dikarya</taxon>
        <taxon>Ascomycota</taxon>
        <taxon>Pezizomycotina</taxon>
        <taxon>Leotiomycetes</taxon>
        <taxon>Helotiales</taxon>
        <taxon>Hyaloscyphaceae</taxon>
        <taxon>Hyaloscypha</taxon>
    </lineage>
</organism>
<dbReference type="OrthoDB" id="5429772at2759"/>
<dbReference type="PANTHER" id="PTHR33112:SF10">
    <property type="entry name" value="TOL"/>
    <property type="match status" value="1"/>
</dbReference>
<reference evidence="1 2" key="1">
    <citation type="submission" date="2016-05" db="EMBL/GenBank/DDBJ databases">
        <title>A degradative enzymes factory behind the ericoid mycorrhizal symbiosis.</title>
        <authorList>
            <consortium name="DOE Joint Genome Institute"/>
            <person name="Martino E."/>
            <person name="Morin E."/>
            <person name="Grelet G."/>
            <person name="Kuo A."/>
            <person name="Kohler A."/>
            <person name="Daghino S."/>
            <person name="Barry K."/>
            <person name="Choi C."/>
            <person name="Cichocki N."/>
            <person name="Clum A."/>
            <person name="Copeland A."/>
            <person name="Hainaut M."/>
            <person name="Haridas S."/>
            <person name="Labutti K."/>
            <person name="Lindquist E."/>
            <person name="Lipzen A."/>
            <person name="Khouja H.-R."/>
            <person name="Murat C."/>
            <person name="Ohm R."/>
            <person name="Olson A."/>
            <person name="Spatafora J."/>
            <person name="Veneault-Fourrey C."/>
            <person name="Henrissat B."/>
            <person name="Grigoriev I."/>
            <person name="Martin F."/>
            <person name="Perotto S."/>
        </authorList>
    </citation>
    <scope>NUCLEOTIDE SEQUENCE [LARGE SCALE GENOMIC DNA]</scope>
    <source>
        <strain evidence="1 2">UAMH 7357</strain>
    </source>
</reference>
<gene>
    <name evidence="1" type="ORF">NA56DRAFT_713261</name>
</gene>
<protein>
    <recommendedName>
        <fullName evidence="3">Heterokaryon incompatibility domain-containing protein</fullName>
    </recommendedName>
</protein>
<accession>A0A2J6PE74</accession>
<proteinExistence type="predicted"/>
<sequence>MSEARSYWEEIIREYSECELTKEGDKLVAMSAIAKEISMLGGWGENLAGLWRSDILPDLLWLTRSDHKKAKEGLNWPCRPGVYRAPSWSWASIDGPINWPKFPQEPSKPTDDDYMFVTFLSAKIDHPTSDLFGEVRSAELRLAGPLRTFFLATQFFYDDGEGEGEEDDNDNDNDDGLWSRQIGILSNQSQSFMFVSSGGDTEHRTETTWNIYFDNLGHQCSRDEHIHYLVFCRDKGGEEAEHCWWGLLLQPTGIRKGQFRRIGILHLYTNLENPP</sequence>
<evidence type="ECO:0000313" key="1">
    <source>
        <dbReference type="EMBL" id="PMD12340.1"/>
    </source>
</evidence>
<name>A0A2J6PE74_9HELO</name>
<dbReference type="Proteomes" id="UP000235672">
    <property type="component" value="Unassembled WGS sequence"/>
</dbReference>
<dbReference type="PANTHER" id="PTHR33112">
    <property type="entry name" value="DOMAIN PROTEIN, PUTATIVE-RELATED"/>
    <property type="match status" value="1"/>
</dbReference>
<evidence type="ECO:0008006" key="3">
    <source>
        <dbReference type="Google" id="ProtNLM"/>
    </source>
</evidence>
<dbReference type="EMBL" id="KZ613553">
    <property type="protein sequence ID" value="PMD12340.1"/>
    <property type="molecule type" value="Genomic_DNA"/>
</dbReference>
<keyword evidence="2" id="KW-1185">Reference proteome</keyword>
<dbReference type="STRING" id="1745343.A0A2J6PE74"/>